<feature type="non-terminal residue" evidence="1">
    <location>
        <position position="1"/>
    </location>
</feature>
<keyword evidence="2" id="KW-1185">Reference proteome</keyword>
<gene>
    <name evidence="1" type="ORF">AVEN_227209_1</name>
</gene>
<reference evidence="1 2" key="1">
    <citation type="journal article" date="2019" name="Sci. Rep.">
        <title>Orb-weaving spider Araneus ventricosus genome elucidates the spidroin gene catalogue.</title>
        <authorList>
            <person name="Kono N."/>
            <person name="Nakamura H."/>
            <person name="Ohtoshi R."/>
            <person name="Moran D.A.P."/>
            <person name="Shinohara A."/>
            <person name="Yoshida Y."/>
            <person name="Fujiwara M."/>
            <person name="Mori M."/>
            <person name="Tomita M."/>
            <person name="Arakawa K."/>
        </authorList>
    </citation>
    <scope>NUCLEOTIDE SEQUENCE [LARGE SCALE GENOMIC DNA]</scope>
</reference>
<dbReference type="EMBL" id="BGPR01060358">
    <property type="protein sequence ID" value="GBO36226.1"/>
    <property type="molecule type" value="Genomic_DNA"/>
</dbReference>
<dbReference type="AlphaFoldDB" id="A0A4Y2WHY5"/>
<evidence type="ECO:0000313" key="2">
    <source>
        <dbReference type="Proteomes" id="UP000499080"/>
    </source>
</evidence>
<organism evidence="1 2">
    <name type="scientific">Araneus ventricosus</name>
    <name type="common">Orbweaver spider</name>
    <name type="synonym">Epeira ventricosa</name>
    <dbReference type="NCBI Taxonomy" id="182803"/>
    <lineage>
        <taxon>Eukaryota</taxon>
        <taxon>Metazoa</taxon>
        <taxon>Ecdysozoa</taxon>
        <taxon>Arthropoda</taxon>
        <taxon>Chelicerata</taxon>
        <taxon>Arachnida</taxon>
        <taxon>Araneae</taxon>
        <taxon>Araneomorphae</taxon>
        <taxon>Entelegynae</taxon>
        <taxon>Araneoidea</taxon>
        <taxon>Araneidae</taxon>
        <taxon>Araneus</taxon>
    </lineage>
</organism>
<name>A0A4Y2WHY5_ARAVE</name>
<proteinExistence type="predicted"/>
<dbReference type="Proteomes" id="UP000499080">
    <property type="component" value="Unassembled WGS sequence"/>
</dbReference>
<sequence length="162" mass="18444">HTLRAIQNVNHFEKGFGCGLLLLLAPGKLQPAESSVMRFKVSFLSVLPSQMFRLLCATNKWGVDSSPDIPLTRPTFHSRSNFSLLLRVERFEISAVRWNINAGRFPGILEVFENVLSDGMHPIRWRSRGEKGMLFFRHSCIPKCLPSFSISHLLYSIGTFHE</sequence>
<evidence type="ECO:0000313" key="1">
    <source>
        <dbReference type="EMBL" id="GBO36226.1"/>
    </source>
</evidence>
<accession>A0A4Y2WHY5</accession>
<protein>
    <submittedName>
        <fullName evidence="1">Uncharacterized protein</fullName>
    </submittedName>
</protein>
<comment type="caution">
    <text evidence="1">The sequence shown here is derived from an EMBL/GenBank/DDBJ whole genome shotgun (WGS) entry which is preliminary data.</text>
</comment>